<evidence type="ECO:0000313" key="1">
    <source>
        <dbReference type="EMBL" id="ASY46379.1"/>
    </source>
</evidence>
<organism evidence="1 2">
    <name type="scientific">Sphingobium xenophagum</name>
    <dbReference type="NCBI Taxonomy" id="121428"/>
    <lineage>
        <taxon>Bacteria</taxon>
        <taxon>Pseudomonadati</taxon>
        <taxon>Pseudomonadota</taxon>
        <taxon>Alphaproteobacteria</taxon>
        <taxon>Sphingomonadales</taxon>
        <taxon>Sphingomonadaceae</taxon>
        <taxon>Sphingobium</taxon>
    </lineage>
</organism>
<accession>A0A249MZ19</accession>
<gene>
    <name evidence="1" type="ORF">CJD35_16065</name>
</gene>
<dbReference type="KEGG" id="shyd:CJD35_16065"/>
<dbReference type="EMBL" id="CP022746">
    <property type="protein sequence ID" value="ASY46379.1"/>
    <property type="molecule type" value="Genomic_DNA"/>
</dbReference>
<dbReference type="AlphaFoldDB" id="A0A249MZ19"/>
<sequence length="63" mass="6965">MLELRDDEENFLEFIPAEASPEMAAIAFRLYARGLNRGVRAGEDAAWAKLRYLIGAAAAPAHF</sequence>
<name>A0A249MZ19_SPHXE</name>
<evidence type="ECO:0000313" key="2">
    <source>
        <dbReference type="Proteomes" id="UP000217141"/>
    </source>
</evidence>
<dbReference type="Proteomes" id="UP000217141">
    <property type="component" value="Chromosome II"/>
</dbReference>
<protein>
    <submittedName>
        <fullName evidence="1">Uncharacterized protein</fullName>
    </submittedName>
</protein>
<proteinExistence type="predicted"/>
<reference evidence="1 2" key="1">
    <citation type="submission" date="2017-08" db="EMBL/GenBank/DDBJ databases">
        <title>Whole Genome Sequence of Sphingobium hydrophobicum C1: Insights into Adaption to the Electronic-waste Contaminated Sediment.</title>
        <authorList>
            <person name="Song D."/>
            <person name="Chen X."/>
            <person name="Xu M."/>
        </authorList>
    </citation>
    <scope>NUCLEOTIDE SEQUENCE [LARGE SCALE GENOMIC DNA]</scope>
    <source>
        <strain evidence="1 2">C1</strain>
    </source>
</reference>